<gene>
    <name evidence="21" type="ORF">SAMN05660652_00381</name>
</gene>
<dbReference type="STRING" id="83767.SAMN05660652_00381"/>
<dbReference type="InterPro" id="IPR003953">
    <property type="entry name" value="FAD-dep_OxRdtase_2_FAD-bd"/>
</dbReference>
<evidence type="ECO:0000256" key="14">
    <source>
        <dbReference type="ARBA" id="ARBA00034412"/>
    </source>
</evidence>
<feature type="domain" description="Fumarate reductase/succinate dehydrogenase flavoprotein-like C-terminal" evidence="20">
    <location>
        <begin position="453"/>
        <end position="580"/>
    </location>
</feature>
<dbReference type="SUPFAM" id="SSF56425">
    <property type="entry name" value="Succinate dehydrogenase/fumarate reductase flavoprotein, catalytic domain"/>
    <property type="match status" value="1"/>
</dbReference>
<feature type="binding site" evidence="17">
    <location>
        <position position="379"/>
    </location>
    <ligand>
        <name>FAD</name>
        <dbReference type="ChEBI" id="CHEBI:57692"/>
    </ligand>
</feature>
<evidence type="ECO:0000256" key="6">
    <source>
        <dbReference type="ARBA" id="ARBA00022448"/>
    </source>
</evidence>
<evidence type="ECO:0000256" key="7">
    <source>
        <dbReference type="ARBA" id="ARBA00022475"/>
    </source>
</evidence>
<protein>
    <recommendedName>
        <fullName evidence="5 18">Fumarate reductase flavoprotein subunit</fullName>
        <ecNumber evidence="4 18">1.3.5.1</ecNumber>
    </recommendedName>
</protein>
<dbReference type="Pfam" id="PF02910">
    <property type="entry name" value="Succ_DH_flav_C"/>
    <property type="match status" value="1"/>
</dbReference>
<comment type="cofactor">
    <cofactor evidence="1 17 18">
        <name>FAD</name>
        <dbReference type="ChEBI" id="CHEBI:57692"/>
    </cofactor>
</comment>
<feature type="binding site" evidence="17">
    <location>
        <position position="390"/>
    </location>
    <ligand>
        <name>substrate</name>
    </ligand>
</feature>
<feature type="binding site" evidence="17">
    <location>
        <position position="245"/>
    </location>
    <ligand>
        <name>substrate</name>
    </ligand>
</feature>
<dbReference type="GO" id="GO:0050660">
    <property type="term" value="F:flavin adenine dinucleotide binding"/>
    <property type="evidence" value="ECO:0007669"/>
    <property type="project" value="InterPro"/>
</dbReference>
<comment type="catalytic activity">
    <reaction evidence="14">
        <text>a menaquinone + succinate = a menaquinol + fumarate</text>
        <dbReference type="Rhea" id="RHEA:27834"/>
        <dbReference type="Rhea" id="RHEA-COMP:9537"/>
        <dbReference type="Rhea" id="RHEA-COMP:9539"/>
        <dbReference type="ChEBI" id="CHEBI:16374"/>
        <dbReference type="ChEBI" id="CHEBI:18151"/>
        <dbReference type="ChEBI" id="CHEBI:29806"/>
        <dbReference type="ChEBI" id="CHEBI:30031"/>
        <dbReference type="EC" id="1.3.5.1"/>
    </reaction>
</comment>
<evidence type="ECO:0000256" key="1">
    <source>
        <dbReference type="ARBA" id="ARBA00001974"/>
    </source>
</evidence>
<proteinExistence type="inferred from homology"/>
<evidence type="ECO:0000256" key="3">
    <source>
        <dbReference type="ARBA" id="ARBA00008040"/>
    </source>
</evidence>
<evidence type="ECO:0000256" key="4">
    <source>
        <dbReference type="ARBA" id="ARBA00012792"/>
    </source>
</evidence>
<organism evidence="21 22">
    <name type="scientific">Propionivibrio dicarboxylicus</name>
    <dbReference type="NCBI Taxonomy" id="83767"/>
    <lineage>
        <taxon>Bacteria</taxon>
        <taxon>Pseudomonadati</taxon>
        <taxon>Pseudomonadota</taxon>
        <taxon>Betaproteobacteria</taxon>
        <taxon>Rhodocyclales</taxon>
        <taxon>Rhodocyclaceae</taxon>
        <taxon>Propionivibrio</taxon>
    </lineage>
</organism>
<dbReference type="PROSITE" id="PS00504">
    <property type="entry name" value="FRD_SDH_FAD_BINDING"/>
    <property type="match status" value="1"/>
</dbReference>
<comment type="catalytic activity">
    <reaction evidence="15 18">
        <text>a quinone + succinate = fumarate + a quinol</text>
        <dbReference type="Rhea" id="RHEA:40523"/>
        <dbReference type="ChEBI" id="CHEBI:24646"/>
        <dbReference type="ChEBI" id="CHEBI:29806"/>
        <dbReference type="ChEBI" id="CHEBI:30031"/>
        <dbReference type="ChEBI" id="CHEBI:132124"/>
        <dbReference type="EC" id="1.3.5.1"/>
    </reaction>
</comment>
<evidence type="ECO:0000259" key="19">
    <source>
        <dbReference type="Pfam" id="PF00890"/>
    </source>
</evidence>
<comment type="subcellular location">
    <subcellularLocation>
        <location evidence="2">Cell inner membrane</location>
        <topology evidence="2">Peripheral membrane protein</topology>
        <orientation evidence="2">Cytoplasmic side</orientation>
    </subcellularLocation>
</comment>
<dbReference type="PIRSF" id="PIRSF000171">
    <property type="entry name" value="SDHA_APRA_LASPO"/>
    <property type="match status" value="1"/>
</dbReference>
<dbReference type="InterPro" id="IPR014006">
    <property type="entry name" value="Succ_Dhase_FrdA_Gneg"/>
</dbReference>
<feature type="binding site" evidence="17">
    <location>
        <position position="355"/>
    </location>
    <ligand>
        <name>substrate</name>
    </ligand>
</feature>
<dbReference type="Gene3D" id="1.20.58.100">
    <property type="entry name" value="Fumarate reductase/succinate dehydrogenase flavoprotein-like, C-terminal domain"/>
    <property type="match status" value="1"/>
</dbReference>
<dbReference type="Gene3D" id="3.90.700.10">
    <property type="entry name" value="Succinate dehydrogenase/fumarate reductase flavoprotein, catalytic domain"/>
    <property type="match status" value="1"/>
</dbReference>
<dbReference type="FunFam" id="4.10.80.40:FF:000003">
    <property type="entry name" value="Fumarate reductase flavoprotein subunit"/>
    <property type="match status" value="1"/>
</dbReference>
<feature type="domain" description="FAD-dependent oxidoreductase 2 FAD-binding" evidence="19">
    <location>
        <begin position="7"/>
        <end position="396"/>
    </location>
</feature>
<evidence type="ECO:0000313" key="21">
    <source>
        <dbReference type="EMBL" id="SDG65898.1"/>
    </source>
</evidence>
<evidence type="ECO:0000256" key="8">
    <source>
        <dbReference type="ARBA" id="ARBA00022630"/>
    </source>
</evidence>
<name>A0A1G7W1Z8_9RHOO</name>
<feature type="binding site" evidence="17">
    <location>
        <position position="233"/>
    </location>
    <ligand>
        <name>substrate</name>
    </ligand>
</feature>
<evidence type="ECO:0000256" key="10">
    <source>
        <dbReference type="ARBA" id="ARBA00022827"/>
    </source>
</evidence>
<dbReference type="EMBL" id="FNCY01000001">
    <property type="protein sequence ID" value="SDG65898.1"/>
    <property type="molecule type" value="Genomic_DNA"/>
</dbReference>
<dbReference type="Proteomes" id="UP000198607">
    <property type="component" value="Unassembled WGS sequence"/>
</dbReference>
<dbReference type="EC" id="1.3.5.1" evidence="4 18"/>
<dbReference type="GO" id="GO:0009061">
    <property type="term" value="P:anaerobic respiration"/>
    <property type="evidence" value="ECO:0007669"/>
    <property type="project" value="InterPro"/>
</dbReference>
<evidence type="ECO:0000256" key="2">
    <source>
        <dbReference type="ARBA" id="ARBA00004515"/>
    </source>
</evidence>
<dbReference type="InterPro" id="IPR027477">
    <property type="entry name" value="Succ_DH/fumarate_Rdtase_cat_sf"/>
</dbReference>
<dbReference type="PRINTS" id="PR00368">
    <property type="entry name" value="FADPNR"/>
</dbReference>
<dbReference type="FunFam" id="3.90.700.10:FF:000003">
    <property type="entry name" value="Fumarate reductase flavoprotein subunit"/>
    <property type="match status" value="1"/>
</dbReference>
<feature type="active site" description="Proton acceptor" evidence="16">
    <location>
        <position position="286"/>
    </location>
</feature>
<comment type="similarity">
    <text evidence="3 18">Belongs to the FAD-dependent oxidoreductase 2 family. FRD/SDH subfamily.</text>
</comment>
<dbReference type="Gene3D" id="4.10.80.40">
    <property type="entry name" value="succinate dehydrogenase protein domain"/>
    <property type="match status" value="1"/>
</dbReference>
<accession>A0A1G7W1Z8</accession>
<dbReference type="GO" id="GO:0006113">
    <property type="term" value="P:fermentation"/>
    <property type="evidence" value="ECO:0007669"/>
    <property type="project" value="TreeGrafter"/>
</dbReference>
<feature type="binding site" evidence="17">
    <location>
        <begin position="37"/>
        <end position="52"/>
    </location>
    <ligand>
        <name>FAD</name>
        <dbReference type="ChEBI" id="CHEBI:57692"/>
    </ligand>
</feature>
<dbReference type="PANTHER" id="PTHR11632">
    <property type="entry name" value="SUCCINATE DEHYDROGENASE 2 FLAVOPROTEIN SUBUNIT"/>
    <property type="match status" value="1"/>
</dbReference>
<dbReference type="GO" id="GO:0008177">
    <property type="term" value="F:succinate dehydrogenase (quinone) activity"/>
    <property type="evidence" value="ECO:0007669"/>
    <property type="project" value="UniProtKB-EC"/>
</dbReference>
<keyword evidence="10 17" id="KW-0274">FAD</keyword>
<evidence type="ECO:0000256" key="12">
    <source>
        <dbReference type="ARBA" id="ARBA00023002"/>
    </source>
</evidence>
<dbReference type="NCBIfam" id="TIGR01176">
    <property type="entry name" value="fum_red_Fp"/>
    <property type="match status" value="1"/>
</dbReference>
<dbReference type="Gene3D" id="3.50.50.60">
    <property type="entry name" value="FAD/NAD(P)-binding domain"/>
    <property type="match status" value="1"/>
</dbReference>
<evidence type="ECO:0000256" key="18">
    <source>
        <dbReference type="RuleBase" id="RU362050"/>
    </source>
</evidence>
<keyword evidence="9" id="KW-0547">Nucleotide-binding</keyword>
<dbReference type="AlphaFoldDB" id="A0A1G7W1Z8"/>
<keyword evidence="12 18" id="KW-0560">Oxidoreductase</keyword>
<dbReference type="GO" id="GO:0009055">
    <property type="term" value="F:electron transfer activity"/>
    <property type="evidence" value="ECO:0007669"/>
    <property type="project" value="TreeGrafter"/>
</dbReference>
<dbReference type="SUPFAM" id="SSF51905">
    <property type="entry name" value="FAD/NAD(P)-binding domain"/>
    <property type="match status" value="1"/>
</dbReference>
<evidence type="ECO:0000256" key="15">
    <source>
        <dbReference type="ARBA" id="ARBA00049220"/>
    </source>
</evidence>
<dbReference type="GO" id="GO:0022900">
    <property type="term" value="P:electron transport chain"/>
    <property type="evidence" value="ECO:0007669"/>
    <property type="project" value="UniProtKB-UniRule"/>
</dbReference>
<dbReference type="InterPro" id="IPR015939">
    <property type="entry name" value="Fum_Rdtase/Succ_DH_flav-like_C"/>
</dbReference>
<evidence type="ECO:0000256" key="16">
    <source>
        <dbReference type="PIRSR" id="PIRSR000171-1"/>
    </source>
</evidence>
<dbReference type="InterPro" id="IPR030664">
    <property type="entry name" value="SdhA/FrdA/AprA"/>
</dbReference>
<feature type="binding site" evidence="17">
    <location>
        <position position="212"/>
    </location>
    <ligand>
        <name>FAD</name>
        <dbReference type="ChEBI" id="CHEBI:57692"/>
    </ligand>
</feature>
<keyword evidence="13" id="KW-0472">Membrane</keyword>
<sequence length="596" mass="65893">MNIYKADVVIVGGGGSGLRAAIAVAQSDPSLKIALVSKVYPMRSHTVSAEGGAAGVKRDDDNYDLHFHDTVGGGDWLCEQDVVEYFVQQAPIELTQLEHWGCPWSRTPEGKVNVRPFGGMKIERTWFAADKSGFHILHTLFQTSIQFPSIKRFDEHFCVDILEEDGRCQGIVAVEMATGEFTMIQGKSVIVATGGAGRIFRESTLGGIVTGDTQGAVFRHGVALRDMEFVQYHPTCMPITGLLFTEACRGEGGYLVNKDGYRYLQDYGLGPIGDKPKNKYMELGPRDRLSQSFYFEMQKGRVFEDPVLGKHVHLDLRHLGKERLHERLPLICEMAETFLGIDPATQPIPVRPAVHYTMGGIATDNKCETTLRGLYAIGECSNVGLHGANRLGSNSLTELVVFGKLAGDEAAKTAKSVGFGNTDSLHKQAEAIEKRVTAFKAQTGGKERVATIRKEMVQTMEDGCGIYRVHDTMQTTCDKLAELRERFKNVELDDKSSVWNTDWLTAIELDYQLDVAQAIAYSAINRKESRGAHQRLDGYEQRDDVNFLKHSDAFYVQGALPRIQYADVKITKSQPAARVYGAAGEKADAERKASHV</sequence>
<feature type="binding site" evidence="17">
    <location>
        <begin position="395"/>
        <end position="396"/>
    </location>
    <ligand>
        <name>FAD</name>
        <dbReference type="ChEBI" id="CHEBI:57692"/>
    </ligand>
</feature>
<evidence type="ECO:0000256" key="13">
    <source>
        <dbReference type="ARBA" id="ARBA00023136"/>
    </source>
</evidence>
<keyword evidence="11 18" id="KW-0249">Electron transport</keyword>
<dbReference type="Pfam" id="PF00890">
    <property type="entry name" value="FAD_binding_2"/>
    <property type="match status" value="1"/>
</dbReference>
<dbReference type="PANTHER" id="PTHR11632:SF82">
    <property type="entry name" value="FUMARATE REDUCTASE FLAVOPROTEIN SUBUNIT"/>
    <property type="match status" value="1"/>
</dbReference>
<dbReference type="OrthoDB" id="9806724at2"/>
<evidence type="ECO:0000313" key="22">
    <source>
        <dbReference type="Proteomes" id="UP000198607"/>
    </source>
</evidence>
<evidence type="ECO:0000259" key="20">
    <source>
        <dbReference type="Pfam" id="PF02910"/>
    </source>
</evidence>
<evidence type="ECO:0000256" key="11">
    <source>
        <dbReference type="ARBA" id="ARBA00022982"/>
    </source>
</evidence>
<dbReference type="InterPro" id="IPR036188">
    <property type="entry name" value="FAD/NAD-bd_sf"/>
</dbReference>
<dbReference type="InterPro" id="IPR005884">
    <property type="entry name" value="Fum_red_fp"/>
</dbReference>
<dbReference type="FunFam" id="1.20.58.100:FF:000001">
    <property type="entry name" value="Succinate dehydrogenase flavoprotein subunit (SdhA)"/>
    <property type="match status" value="1"/>
</dbReference>
<evidence type="ECO:0000256" key="9">
    <source>
        <dbReference type="ARBA" id="ARBA00022741"/>
    </source>
</evidence>
<comment type="subunit">
    <text evidence="18">Part of an enzyme complex containing four subunits: a flavoprotein (FrdA), an iron-sulfur protein (FrdB), and two hydrophobic anchor proteins (FrdC and FrdD).</text>
</comment>
<dbReference type="GO" id="GO:0005886">
    <property type="term" value="C:plasma membrane"/>
    <property type="evidence" value="ECO:0007669"/>
    <property type="project" value="UniProtKB-SubCell"/>
</dbReference>
<dbReference type="PRINTS" id="PR00411">
    <property type="entry name" value="PNDRDTASEI"/>
</dbReference>
<keyword evidence="22" id="KW-1185">Reference proteome</keyword>
<feature type="binding site" evidence="17">
    <location>
        <begin position="12"/>
        <end position="17"/>
    </location>
    <ligand>
        <name>FAD</name>
        <dbReference type="ChEBI" id="CHEBI:57692"/>
    </ligand>
</feature>
<dbReference type="SUPFAM" id="SSF46977">
    <property type="entry name" value="Succinate dehydrogenase/fumarate reductase flavoprotein C-terminal domain"/>
    <property type="match status" value="1"/>
</dbReference>
<evidence type="ECO:0000256" key="17">
    <source>
        <dbReference type="PIRSR" id="PIRSR630664-51"/>
    </source>
</evidence>
<keyword evidence="7" id="KW-1003">Cell membrane</keyword>
<dbReference type="NCBIfam" id="NF006686">
    <property type="entry name" value="PRK09231.1"/>
    <property type="match status" value="1"/>
</dbReference>
<dbReference type="RefSeq" id="WP_091932514.1">
    <property type="nucleotide sequence ID" value="NZ_FNCY01000001.1"/>
</dbReference>
<dbReference type="InterPro" id="IPR037099">
    <property type="entry name" value="Fum_R/Succ_DH_flav-like_C_sf"/>
</dbReference>
<dbReference type="InterPro" id="IPR003952">
    <property type="entry name" value="FRD_SDH_FAD_BS"/>
</dbReference>
<evidence type="ECO:0000256" key="5">
    <source>
        <dbReference type="ARBA" id="ARBA00014044"/>
    </source>
</evidence>
<dbReference type="NCBIfam" id="TIGR01812">
    <property type="entry name" value="sdhA_frdA_Gneg"/>
    <property type="match status" value="1"/>
</dbReference>
<reference evidence="21 22" key="1">
    <citation type="submission" date="2016-10" db="EMBL/GenBank/DDBJ databases">
        <authorList>
            <person name="de Groot N.N."/>
        </authorList>
    </citation>
    <scope>NUCLEOTIDE SEQUENCE [LARGE SCALE GENOMIC DNA]</scope>
    <source>
        <strain evidence="21 22">DSM 5885</strain>
    </source>
</reference>
<keyword evidence="6 18" id="KW-0813">Transport</keyword>
<keyword evidence="8 17" id="KW-0285">Flavoprotein</keyword>